<dbReference type="OrthoDB" id="5362512at2759"/>
<dbReference type="InterPro" id="IPR006035">
    <property type="entry name" value="Ureohydrolase"/>
</dbReference>
<protein>
    <submittedName>
        <fullName evidence="3">Arginase/agmatinase/formiminoglutamase</fullName>
    </submittedName>
</protein>
<dbReference type="Gene3D" id="3.40.800.10">
    <property type="entry name" value="Ureohydrolase domain"/>
    <property type="match status" value="1"/>
</dbReference>
<dbReference type="Proteomes" id="UP000190312">
    <property type="component" value="Unassembled WGS sequence"/>
</dbReference>
<comment type="similarity">
    <text evidence="1">Belongs to the arginase family.</text>
</comment>
<dbReference type="PANTHER" id="PTHR33112:SF9">
    <property type="entry name" value="HETEROKARYON INCOMPATIBILITY DOMAIN-CONTAINING PROTEIN"/>
    <property type="match status" value="1"/>
</dbReference>
<dbReference type="SUPFAM" id="SSF52768">
    <property type="entry name" value="Arginase/deacetylase"/>
    <property type="match status" value="1"/>
</dbReference>
<gene>
    <name evidence="3" type="ORF">OAory_01091980</name>
</gene>
<evidence type="ECO:0000313" key="4">
    <source>
        <dbReference type="Proteomes" id="UP000190312"/>
    </source>
</evidence>
<dbReference type="eggNOG" id="ENOG502SJD3">
    <property type="taxonomic scope" value="Eukaryota"/>
</dbReference>
<dbReference type="GO" id="GO:0046872">
    <property type="term" value="F:metal ion binding"/>
    <property type="evidence" value="ECO:0007669"/>
    <property type="project" value="InterPro"/>
</dbReference>
<dbReference type="InterPro" id="IPR010730">
    <property type="entry name" value="HET"/>
</dbReference>
<dbReference type="AlphaFoldDB" id="A0A1S9DD47"/>
<evidence type="ECO:0000259" key="2">
    <source>
        <dbReference type="Pfam" id="PF06985"/>
    </source>
</evidence>
<sequence>MPTNTITLIISPYHVGLRDHRVGNGPHRIQSQGLIPTLKQQGLQIRIHEIPSVDNFEGEIGRSFEILRRISVAVTEAVDNNTFPLILAGNCMSSAAVACGLKIHDLSFIYFDAHDDLDSPDVNENGYFDAMGLSMLRGESWKTLMGTVPNYKPFSYEDRFLYCGLRDQSDVQRQRVIEAGMKAVWGETARKVDFVGELRTQMEERSYGSALVHLDLDVLDESYGKVNDYPSPGGLTEEDLVACMDLVPRLSEPRSLTVCSFDPDVGDGDTIARIGIRAIRAFAVEVIKPGWVRENYKHGLVNVEREGADDDFDLVVPTMTLGIRPPKELRDPFSRELQHSFSFHLLRLSTSPVYRSFDFRTVRFVGQALSQSLEVSKDSGSSAAFNRARQWLSHCVQHDQACQPPDTEFMPRRLVNVGSWDGSREPFLFEPTTPVIYACLSYCWGIDIDRVMKTTTDNIHSHYQRLELAQLPAAIQDAIAVCRALKIPNLWVDSLCIIQDDKVAWLHDASTMHDVYHNSHLTIAVMEPNSCKLRFLGKQQFGDHSWQRLFCPTLPDLPEDTSTELLMRPGKFKPRSDTERSSLDKRGWCLQESLLPNRRLCYDGKEMIWECLCRQVCECGHVVEPQIPRNTSKDYGKLGTTLKTHLPEAEPPFDRMNGFRFRHCSPSMMPYFGWRDLATDYSHRSLSKRYDALRAISALAKMVQKRLPEKDGLSDEYVAGLWKGELHFDLSWEVKPVDAHDVPPSTGLEDDNETSYRIPSWSWASVGKPITYSFTDAFRIWKYEPEVIDRCQIKVIDCKREVPEDPTSAVIGGSLVLQGAFAPVKLVNENERKVAYVQSPGAQTLPISLDSPALVANGDDQYYCFRLFTLVGYNYGQFAMGPETRFLVLKRSTYKEGAFERIGTGVWDDNFGGKRPCPLFVDVEPVAVEMV</sequence>
<evidence type="ECO:0000313" key="3">
    <source>
        <dbReference type="EMBL" id="OOO06995.1"/>
    </source>
</evidence>
<evidence type="ECO:0000256" key="1">
    <source>
        <dbReference type="PROSITE-ProRule" id="PRU00742"/>
    </source>
</evidence>
<dbReference type="CDD" id="cd09999">
    <property type="entry name" value="Arginase-like_1"/>
    <property type="match status" value="1"/>
</dbReference>
<dbReference type="Pfam" id="PF06985">
    <property type="entry name" value="HET"/>
    <property type="match status" value="1"/>
</dbReference>
<dbReference type="PROSITE" id="PS51409">
    <property type="entry name" value="ARGINASE_2"/>
    <property type="match status" value="1"/>
</dbReference>
<organism evidence="3 4">
    <name type="scientific">Aspergillus oryzae</name>
    <name type="common">Yellow koji mold</name>
    <dbReference type="NCBI Taxonomy" id="5062"/>
    <lineage>
        <taxon>Eukaryota</taxon>
        <taxon>Fungi</taxon>
        <taxon>Dikarya</taxon>
        <taxon>Ascomycota</taxon>
        <taxon>Pezizomycotina</taxon>
        <taxon>Eurotiomycetes</taxon>
        <taxon>Eurotiomycetidae</taxon>
        <taxon>Eurotiales</taxon>
        <taxon>Aspergillaceae</taxon>
        <taxon>Aspergillus</taxon>
        <taxon>Aspergillus subgen. Circumdati</taxon>
    </lineage>
</organism>
<dbReference type="VEuPathDB" id="FungiDB:AO090011000558"/>
<dbReference type="PANTHER" id="PTHR33112">
    <property type="entry name" value="DOMAIN PROTEIN, PUTATIVE-RELATED"/>
    <property type="match status" value="1"/>
</dbReference>
<comment type="caution">
    <text evidence="3">The sequence shown here is derived from an EMBL/GenBank/DDBJ whole genome shotgun (WGS) entry which is preliminary data.</text>
</comment>
<dbReference type="EMBL" id="MKZY01000007">
    <property type="protein sequence ID" value="OOO06995.1"/>
    <property type="molecule type" value="Genomic_DNA"/>
</dbReference>
<feature type="domain" description="Heterokaryon incompatibility" evidence="2">
    <location>
        <begin position="437"/>
        <end position="592"/>
    </location>
</feature>
<accession>A0A1S9DD47</accession>
<proteinExistence type="inferred from homology"/>
<reference evidence="3 4" key="1">
    <citation type="submission" date="2016-10" db="EMBL/GenBank/DDBJ databases">
        <title>Genome sequencing of Aspergillus oryzae BCC7051.</title>
        <authorList>
            <person name="Thammarongtham C."/>
            <person name="Vorapreeda T."/>
            <person name="Nookaew I."/>
            <person name="Srisuk T."/>
            <person name="Land M."/>
            <person name="Jeennor S."/>
            <person name="Laoteng K."/>
        </authorList>
    </citation>
    <scope>NUCLEOTIDE SEQUENCE [LARGE SCALE GENOMIC DNA]</scope>
    <source>
        <strain evidence="3 4">BCC7051</strain>
    </source>
</reference>
<dbReference type="InterPro" id="IPR023696">
    <property type="entry name" value="Ureohydrolase_dom_sf"/>
</dbReference>
<dbReference type="Pfam" id="PF00491">
    <property type="entry name" value="Arginase"/>
    <property type="match status" value="1"/>
</dbReference>
<name>A0A1S9DD47_ASPOZ</name>